<evidence type="ECO:0000256" key="8">
    <source>
        <dbReference type="ARBA" id="ARBA00034617"/>
    </source>
</evidence>
<dbReference type="EC" id="5.6.2.4" evidence="9"/>
<keyword evidence="7" id="KW-0413">Isomerase</keyword>
<evidence type="ECO:0000313" key="16">
    <source>
        <dbReference type="Proteomes" id="UP000284706"/>
    </source>
</evidence>
<feature type="compositionally biased region" description="Polar residues" evidence="12">
    <location>
        <begin position="888"/>
        <end position="902"/>
    </location>
</feature>
<dbReference type="GO" id="GO:0016787">
    <property type="term" value="F:hydrolase activity"/>
    <property type="evidence" value="ECO:0007669"/>
    <property type="project" value="UniProtKB-UniRule"/>
</dbReference>
<keyword evidence="6" id="KW-0238">DNA-binding</keyword>
<dbReference type="Gene3D" id="1.10.486.10">
    <property type="entry name" value="PCRA, domain 4"/>
    <property type="match status" value="1"/>
</dbReference>
<feature type="region of interest" description="Disordered" evidence="12">
    <location>
        <begin position="1"/>
        <end position="20"/>
    </location>
</feature>
<dbReference type="Gene3D" id="3.40.50.300">
    <property type="entry name" value="P-loop containing nucleotide triphosphate hydrolases"/>
    <property type="match status" value="2"/>
</dbReference>
<feature type="domain" description="UvrD-like helicase C-terminal" evidence="14">
    <location>
        <begin position="364"/>
        <end position="680"/>
    </location>
</feature>
<evidence type="ECO:0000256" key="11">
    <source>
        <dbReference type="PROSITE-ProRule" id="PRU00560"/>
    </source>
</evidence>
<dbReference type="PANTHER" id="PTHR11070:SF2">
    <property type="entry name" value="ATP-DEPENDENT DNA HELICASE SRS2"/>
    <property type="match status" value="1"/>
</dbReference>
<keyword evidence="3 11" id="KW-0378">Hydrolase</keyword>
<comment type="catalytic activity">
    <reaction evidence="10">
        <text>ATP + H2O = ADP + phosphate + H(+)</text>
        <dbReference type="Rhea" id="RHEA:13065"/>
        <dbReference type="ChEBI" id="CHEBI:15377"/>
        <dbReference type="ChEBI" id="CHEBI:15378"/>
        <dbReference type="ChEBI" id="CHEBI:30616"/>
        <dbReference type="ChEBI" id="CHEBI:43474"/>
        <dbReference type="ChEBI" id="CHEBI:456216"/>
        <dbReference type="EC" id="5.6.2.4"/>
    </reaction>
</comment>
<evidence type="ECO:0000313" key="15">
    <source>
        <dbReference type="EMBL" id="PPQ64579.1"/>
    </source>
</evidence>
<evidence type="ECO:0000259" key="13">
    <source>
        <dbReference type="PROSITE" id="PS51198"/>
    </source>
</evidence>
<proteinExistence type="inferred from homology"/>
<dbReference type="OrthoDB" id="1470711at2759"/>
<dbReference type="Gene3D" id="1.10.10.160">
    <property type="match status" value="1"/>
</dbReference>
<evidence type="ECO:0000256" key="6">
    <source>
        <dbReference type="ARBA" id="ARBA00023125"/>
    </source>
</evidence>
<name>A0A409VD63_9AGAR</name>
<evidence type="ECO:0000256" key="2">
    <source>
        <dbReference type="ARBA" id="ARBA00022741"/>
    </source>
</evidence>
<evidence type="ECO:0000256" key="9">
    <source>
        <dbReference type="ARBA" id="ARBA00034808"/>
    </source>
</evidence>
<organism evidence="15 16">
    <name type="scientific">Gymnopilus dilepis</name>
    <dbReference type="NCBI Taxonomy" id="231916"/>
    <lineage>
        <taxon>Eukaryota</taxon>
        <taxon>Fungi</taxon>
        <taxon>Dikarya</taxon>
        <taxon>Basidiomycota</taxon>
        <taxon>Agaricomycotina</taxon>
        <taxon>Agaricomycetes</taxon>
        <taxon>Agaricomycetidae</taxon>
        <taxon>Agaricales</taxon>
        <taxon>Agaricineae</taxon>
        <taxon>Hymenogastraceae</taxon>
        <taxon>Gymnopilus</taxon>
    </lineage>
</organism>
<feature type="region of interest" description="Disordered" evidence="12">
    <location>
        <begin position="603"/>
        <end position="622"/>
    </location>
</feature>
<dbReference type="Pfam" id="PF00580">
    <property type="entry name" value="UvrD-helicase"/>
    <property type="match status" value="1"/>
</dbReference>
<dbReference type="GO" id="GO:0043138">
    <property type="term" value="F:3'-5' DNA helicase activity"/>
    <property type="evidence" value="ECO:0007669"/>
    <property type="project" value="UniProtKB-EC"/>
</dbReference>
<feature type="binding site" evidence="11">
    <location>
        <begin position="69"/>
        <end position="76"/>
    </location>
    <ligand>
        <name>ATP</name>
        <dbReference type="ChEBI" id="CHEBI:30616"/>
    </ligand>
</feature>
<reference evidence="15 16" key="1">
    <citation type="journal article" date="2018" name="Evol. Lett.">
        <title>Horizontal gene cluster transfer increased hallucinogenic mushroom diversity.</title>
        <authorList>
            <person name="Reynolds H.T."/>
            <person name="Vijayakumar V."/>
            <person name="Gluck-Thaler E."/>
            <person name="Korotkin H.B."/>
            <person name="Matheny P.B."/>
            <person name="Slot J.C."/>
        </authorList>
    </citation>
    <scope>NUCLEOTIDE SEQUENCE [LARGE SCALE GENOMIC DNA]</scope>
    <source>
        <strain evidence="15 16">SRW20</strain>
    </source>
</reference>
<dbReference type="InterPro" id="IPR000212">
    <property type="entry name" value="DNA_helicase_UvrD/REP"/>
</dbReference>
<protein>
    <recommendedName>
        <fullName evidence="9">DNA 3'-5' helicase</fullName>
        <ecNumber evidence="9">5.6.2.4</ecNumber>
    </recommendedName>
</protein>
<sequence length="1156" mass="128820">MTTLGPPQRASQPAPPTETDISTNVERLLASLNPAQLKGLAVLLEFCHFFSHRKSAVEHDPTTPLQILAGPGSGKTKVLTSRIARLITTHKLPPSTICAVTFTNKAANEMRERLTKLIGKTKTTALRMGTFHSLCARYLRMHAAQVGLDSNFTICDADERSVVDFRPGSGMLIYHDSKKLINALLKPYEIYMLEHNMTLSQGNVASTISKAKAKGQSAAMFYQDVESGEAMARQHRPRQGQEEERKSLQRIVAEIYIGYEQVLKDNNALDFDDLLVYGVKLFTSHRESVLWCRHILVDEFQDTNTMQYELMKAIGVRKCVTIVGDPDQSIYGWRSAEVVNLSRMRQDFLNTQQIFLEQNYRSTAAILRTCLAIVAEDKKRIAKSLHTSHPLGSTPFIGQFIDDKAEADFIAREIRRCTANMGGVLNWGDFAILLRFNALSRPIESALQKCGIPCRILGGHKFFERMEVKDILAYLQLVDNPSFNPAFIRTVRVPSRGLGDKSLSEIESQAQKLKISQLELVERIHDNKVPDTKPSIKKKIVPYVKAIRSLRKLSEENCLPSDMIRKLVDMIGYEDHLKKTQQDWDSRWENVQELITFASEVEEEASKKKRDQGPLEAPSTPEELVVSVPAFTKPDPDFPNRSSILRDFLQASSLSSEGDNETEDQSKEKVTISTCHAAKGLEWPVVIVPSVDTDTFPFYRTEDIEEERRLLYVACTRAQTLLYILSAKTRMVAGRTKEKKLSDFVSVVRSKNEVRNSFHSTIASFFSYDVPRFLPDDRGVISSVLNRPVPDQAEVDRRLAELELLGDQVHPTFQTANGELSTVSLAGFPPVPTSETDHDSEDLSALYAAPDTLAGVSASFMKDYNRRTPLNKHPKPPSKSSPFMPRSGISTHSIQTGITNWTPDKEDFNFPSAPHMAESSSSRQCYSNTRTSGRSQPGSRQSQVIDQNRLSSGFSRPLVHGEYSEVSTPEGIQIEGSPRKPYANVNLTNSANNARKPNPEARVLQPLARTGQLNSIQPPNALNERHGDVTSRSILSTYDHTRPPGESSSRARSSALSKEASQQSEPCFVDYGMSTAPEPTALSVIPSQPKGPQYPVPSIVPNLPSARDAVIRTEPSLLSSQHVARTAVPQTAGVKRRLGMGRMTTSYSNKRFKHPG</sequence>
<feature type="compositionally biased region" description="Polar residues" evidence="12">
    <location>
        <begin position="985"/>
        <end position="995"/>
    </location>
</feature>
<feature type="domain" description="UvrD-like helicase ATP-binding" evidence="13">
    <location>
        <begin position="48"/>
        <end position="363"/>
    </location>
</feature>
<feature type="compositionally biased region" description="Polar residues" evidence="12">
    <location>
        <begin position="1"/>
        <end position="11"/>
    </location>
</feature>
<gene>
    <name evidence="15" type="ORF">CVT26_001977</name>
</gene>
<feature type="compositionally biased region" description="Polar residues" evidence="12">
    <location>
        <begin position="918"/>
        <end position="928"/>
    </location>
</feature>
<comment type="similarity">
    <text evidence="1">Belongs to the helicase family. UvrD subfamily.</text>
</comment>
<keyword evidence="4 11" id="KW-0347">Helicase</keyword>
<dbReference type="InterPro" id="IPR014016">
    <property type="entry name" value="UvrD-like_ATP-bd"/>
</dbReference>
<dbReference type="CDD" id="cd17932">
    <property type="entry name" value="DEXQc_UvrD"/>
    <property type="match status" value="1"/>
</dbReference>
<dbReference type="FunCoup" id="A0A409VD63">
    <property type="interactions" value="247"/>
</dbReference>
<accession>A0A409VD63</accession>
<keyword evidence="2 11" id="KW-0547">Nucleotide-binding</keyword>
<dbReference type="EMBL" id="NHYE01005665">
    <property type="protein sequence ID" value="PPQ64579.1"/>
    <property type="molecule type" value="Genomic_DNA"/>
</dbReference>
<dbReference type="InterPro" id="IPR014017">
    <property type="entry name" value="DNA_helicase_UvrD-like_C"/>
</dbReference>
<evidence type="ECO:0000256" key="10">
    <source>
        <dbReference type="ARBA" id="ARBA00048988"/>
    </source>
</evidence>
<keyword evidence="16" id="KW-1185">Reference proteome</keyword>
<evidence type="ECO:0000259" key="14">
    <source>
        <dbReference type="PROSITE" id="PS51217"/>
    </source>
</evidence>
<dbReference type="GO" id="GO:0003677">
    <property type="term" value="F:DNA binding"/>
    <property type="evidence" value="ECO:0007669"/>
    <property type="project" value="UniProtKB-KW"/>
</dbReference>
<dbReference type="PROSITE" id="PS51198">
    <property type="entry name" value="UVRD_HELICASE_ATP_BIND"/>
    <property type="match status" value="1"/>
</dbReference>
<dbReference type="SUPFAM" id="SSF52540">
    <property type="entry name" value="P-loop containing nucleoside triphosphate hydrolases"/>
    <property type="match status" value="1"/>
</dbReference>
<comment type="caution">
    <text evidence="15">The sequence shown here is derived from an EMBL/GenBank/DDBJ whole genome shotgun (WGS) entry which is preliminary data.</text>
</comment>
<dbReference type="AlphaFoldDB" id="A0A409VD63"/>
<feature type="compositionally biased region" description="Low complexity" evidence="12">
    <location>
        <begin position="1046"/>
        <end position="1061"/>
    </location>
</feature>
<dbReference type="GO" id="GO:0005524">
    <property type="term" value="F:ATP binding"/>
    <property type="evidence" value="ECO:0007669"/>
    <property type="project" value="UniProtKB-UniRule"/>
</dbReference>
<dbReference type="Pfam" id="PF13361">
    <property type="entry name" value="UvrD_C"/>
    <property type="match status" value="1"/>
</dbReference>
<evidence type="ECO:0000256" key="1">
    <source>
        <dbReference type="ARBA" id="ARBA00009922"/>
    </source>
</evidence>
<evidence type="ECO:0000256" key="5">
    <source>
        <dbReference type="ARBA" id="ARBA00022840"/>
    </source>
</evidence>
<dbReference type="STRING" id="231916.A0A409VD63"/>
<dbReference type="InParanoid" id="A0A409VD63"/>
<dbReference type="PANTHER" id="PTHR11070">
    <property type="entry name" value="UVRD / RECB / PCRA DNA HELICASE FAMILY MEMBER"/>
    <property type="match status" value="1"/>
</dbReference>
<dbReference type="GO" id="GO:0000725">
    <property type="term" value="P:recombinational repair"/>
    <property type="evidence" value="ECO:0007669"/>
    <property type="project" value="TreeGrafter"/>
</dbReference>
<evidence type="ECO:0000256" key="7">
    <source>
        <dbReference type="ARBA" id="ARBA00023235"/>
    </source>
</evidence>
<dbReference type="InterPro" id="IPR027417">
    <property type="entry name" value="P-loop_NTPase"/>
</dbReference>
<feature type="compositionally biased region" description="Polar residues" evidence="12">
    <location>
        <begin position="944"/>
        <end position="954"/>
    </location>
</feature>
<evidence type="ECO:0000256" key="4">
    <source>
        <dbReference type="ARBA" id="ARBA00022806"/>
    </source>
</evidence>
<dbReference type="Proteomes" id="UP000284706">
    <property type="component" value="Unassembled WGS sequence"/>
</dbReference>
<feature type="region of interest" description="Disordered" evidence="12">
    <location>
        <begin position="1036"/>
        <end position="1064"/>
    </location>
</feature>
<evidence type="ECO:0000256" key="12">
    <source>
        <dbReference type="SAM" id="MobiDB-lite"/>
    </source>
</evidence>
<dbReference type="InterPro" id="IPR013986">
    <property type="entry name" value="DExx_box_DNA_helicase_dom_sf"/>
</dbReference>
<evidence type="ECO:0000256" key="3">
    <source>
        <dbReference type="ARBA" id="ARBA00022801"/>
    </source>
</evidence>
<feature type="compositionally biased region" description="Low complexity" evidence="12">
    <location>
        <begin position="929"/>
        <end position="943"/>
    </location>
</feature>
<feature type="region of interest" description="Disordered" evidence="12">
    <location>
        <begin position="866"/>
        <end position="999"/>
    </location>
</feature>
<dbReference type="GO" id="GO:0005634">
    <property type="term" value="C:nucleus"/>
    <property type="evidence" value="ECO:0007669"/>
    <property type="project" value="TreeGrafter"/>
</dbReference>
<comment type="catalytic activity">
    <reaction evidence="8">
        <text>Couples ATP hydrolysis with the unwinding of duplex DNA by translocating in the 3'-5' direction.</text>
        <dbReference type="EC" id="5.6.2.4"/>
    </reaction>
</comment>
<dbReference type="PROSITE" id="PS51217">
    <property type="entry name" value="UVRD_HELICASE_CTER"/>
    <property type="match status" value="1"/>
</dbReference>
<keyword evidence="5 11" id="KW-0067">ATP-binding</keyword>